<evidence type="ECO:0000256" key="6">
    <source>
        <dbReference type="RuleBase" id="RU363126"/>
    </source>
</evidence>
<dbReference type="Proteomes" id="UP001303046">
    <property type="component" value="Unassembled WGS sequence"/>
</dbReference>
<evidence type="ECO:0000256" key="5">
    <source>
        <dbReference type="ARBA" id="ARBA00034769"/>
    </source>
</evidence>
<protein>
    <recommendedName>
        <fullName evidence="6">Bestrophin homolog</fullName>
    </recommendedName>
</protein>
<keyword evidence="6" id="KW-0869">Chloride channel</keyword>
<reference evidence="7 8" key="1">
    <citation type="submission" date="2023-08" db="EMBL/GenBank/DDBJ databases">
        <title>A Necator americanus chromosomal reference genome.</title>
        <authorList>
            <person name="Ilik V."/>
            <person name="Petrzelkova K.J."/>
            <person name="Pardy F."/>
            <person name="Fuh T."/>
            <person name="Niatou-Singa F.S."/>
            <person name="Gouil Q."/>
            <person name="Baker L."/>
            <person name="Ritchie M.E."/>
            <person name="Jex A.R."/>
            <person name="Gazzola D."/>
            <person name="Li H."/>
            <person name="Toshio Fujiwara R."/>
            <person name="Zhan B."/>
            <person name="Aroian R.V."/>
            <person name="Pafco B."/>
            <person name="Schwarz E.M."/>
        </authorList>
    </citation>
    <scope>NUCLEOTIDE SEQUENCE [LARGE SCALE GENOMIC DNA]</scope>
    <source>
        <strain evidence="7 8">Aroian</strain>
        <tissue evidence="7">Whole animal</tissue>
    </source>
</reference>
<evidence type="ECO:0000256" key="3">
    <source>
        <dbReference type="ARBA" id="ARBA00022989"/>
    </source>
</evidence>
<keyword evidence="8" id="KW-1185">Reference proteome</keyword>
<gene>
    <name evidence="7" type="primary">Necator_chrIV.g15616</name>
    <name evidence="7" type="ORF">RB195_002321</name>
</gene>
<dbReference type="PANTHER" id="PTHR10736:SF0">
    <property type="entry name" value="BESTROPHIN HOMOLOG"/>
    <property type="match status" value="1"/>
</dbReference>
<comment type="similarity">
    <text evidence="5 6">Belongs to the anion channel-forming bestrophin (TC 1.A.46) family. Calcium-sensitive chloride channel subfamily.</text>
</comment>
<dbReference type="PANTHER" id="PTHR10736">
    <property type="entry name" value="BESTROPHIN"/>
    <property type="match status" value="1"/>
</dbReference>
<comment type="caution">
    <text evidence="7">The sequence shown here is derived from an EMBL/GenBank/DDBJ whole genome shotgun (WGS) entry which is preliminary data.</text>
</comment>
<dbReference type="InterPro" id="IPR000615">
    <property type="entry name" value="Bestrophin"/>
</dbReference>
<keyword evidence="2 6" id="KW-0812">Transmembrane</keyword>
<comment type="function">
    <text evidence="6">Forms chloride channels.</text>
</comment>
<sequence>MKQCEINMEIGYTGCADRKTCWLPKIHRRQMLNWRISCYFLLFPSHSSHVARIDWLVMTVQYSLAAATATGLTFWRLLRLWRGSVWKLVVVELIVWAVCCVALAISYFFLVKDGANDEAYCSVLVQLDSLPVKASLSVLLGFTARTCMNRWMEVYKSLMWPEGLALMFNSFFDDDALPPATSRAVRHSVYRYLLLCYILILRDISISVKKQFPTYKHLIKAKLLTNEELKLFDSANIEPDYCRYWIPVLWIAQTIKKYYVPQHERSAGQRSVMKHAHYGLDNKVPQDNKMARLRATLGDILCYDWIPIPLANTQTITFAVYSYLIVDGILQHYPLCKYEELNIVALASRFAFSLLLNTFYLGWLKCSQVILNPFGLDDDDYEANSLVDMYQRNLAAILTRPEKTPPVQTHVHRTLPHTVASALLSGRSETSLVGSMAGKQIPASGQEIVSAMRPTKEK</sequence>
<dbReference type="Pfam" id="PF01062">
    <property type="entry name" value="Bestrophin"/>
    <property type="match status" value="1"/>
</dbReference>
<keyword evidence="6" id="KW-0407">Ion channel</keyword>
<evidence type="ECO:0000256" key="4">
    <source>
        <dbReference type="ARBA" id="ARBA00023136"/>
    </source>
</evidence>
<evidence type="ECO:0000313" key="7">
    <source>
        <dbReference type="EMBL" id="KAK6750261.1"/>
    </source>
</evidence>
<feature type="transmembrane region" description="Helical" evidence="6">
    <location>
        <begin position="85"/>
        <end position="110"/>
    </location>
</feature>
<feature type="transmembrane region" description="Helical" evidence="6">
    <location>
        <begin position="55"/>
        <end position="78"/>
    </location>
</feature>
<name>A0ABR1DIH3_NECAM</name>
<evidence type="ECO:0000256" key="1">
    <source>
        <dbReference type="ARBA" id="ARBA00004370"/>
    </source>
</evidence>
<accession>A0ABR1DIH3</accession>
<dbReference type="EMBL" id="JAVFWL010000004">
    <property type="protein sequence ID" value="KAK6750261.1"/>
    <property type="molecule type" value="Genomic_DNA"/>
</dbReference>
<proteinExistence type="inferred from homology"/>
<keyword evidence="6" id="KW-1003">Cell membrane</keyword>
<keyword evidence="6" id="KW-0868">Chloride</keyword>
<comment type="subcellular location">
    <subcellularLocation>
        <location evidence="6">Cell membrane</location>
        <topology evidence="6">Multi-pass membrane protein</topology>
    </subcellularLocation>
    <subcellularLocation>
        <location evidence="1">Membrane</location>
    </subcellularLocation>
</comment>
<evidence type="ECO:0000256" key="2">
    <source>
        <dbReference type="ARBA" id="ARBA00022692"/>
    </source>
</evidence>
<dbReference type="InterPro" id="IPR021134">
    <property type="entry name" value="Bestrophin-like"/>
</dbReference>
<keyword evidence="4 6" id="KW-0472">Membrane</keyword>
<organism evidence="7 8">
    <name type="scientific">Necator americanus</name>
    <name type="common">Human hookworm</name>
    <dbReference type="NCBI Taxonomy" id="51031"/>
    <lineage>
        <taxon>Eukaryota</taxon>
        <taxon>Metazoa</taxon>
        <taxon>Ecdysozoa</taxon>
        <taxon>Nematoda</taxon>
        <taxon>Chromadorea</taxon>
        <taxon>Rhabditida</taxon>
        <taxon>Rhabditina</taxon>
        <taxon>Rhabditomorpha</taxon>
        <taxon>Strongyloidea</taxon>
        <taxon>Ancylostomatidae</taxon>
        <taxon>Bunostominae</taxon>
        <taxon>Necator</taxon>
    </lineage>
</organism>
<evidence type="ECO:0000313" key="8">
    <source>
        <dbReference type="Proteomes" id="UP001303046"/>
    </source>
</evidence>
<keyword evidence="3 6" id="KW-1133">Transmembrane helix</keyword>
<keyword evidence="6" id="KW-0406">Ion transport</keyword>
<keyword evidence="6" id="KW-0813">Transport</keyword>